<evidence type="ECO:0000256" key="3">
    <source>
        <dbReference type="ARBA" id="ARBA00012744"/>
    </source>
</evidence>
<dbReference type="InterPro" id="IPR036881">
    <property type="entry name" value="Glyco_hydro_3_C_sf"/>
</dbReference>
<sequence>MVKTLDVDSLIDQLTLEEKISLLAGNDSWHTVPIPRLGIPSLRVSDGPNGVRGIKFFNGVPSNCFVCGTGLAATFNKSLLKNCGQMMGQEAKARGVHCILGPTCNTARSPLGGRSFESYGEDPVLSGYAAASIVAGIQSEKVSACLKHFVCNDQEDERKAVDTYLTERALREIYMKPFQIALRDAHPNVIMTAYNMIDGEHVSQSKRFLQQILRHEWKFNGAVMSDWFGTYSTKEALDAGLTLEMPGPTRFRQIVQTSHKVYSNEIHTDTIDQNVRDLLNLVNESIKPDIGENIVERENDDPAAEALLRQSGAEAVVLLKNTGILPLDKKTPQKIVILGPNAKVCQDSGGGSASMAARYKITPFEGIVKKVKEGGNKATIEYAIGAHLDKNLPDVADVLVSKGGNSGSISVTFYQHPSGVEDRNELTSFEMTTTKVFLADFKAPKLDPNELLYYADLEAHYKAEESGTYEFGCSCLGSAQLFIDGKLVVDNKTKQVRGEAFFLGMGTREEKSDVQLVKGQTYHIKVEFGTSPTALVAKEFKEPGGVYFGFRLKSTPKDELAKAVQIAKDADTVIVVAGLSKEWESEGFDRPNMDIPGYTNQLIEEVTKVNSNVIIVNQSGSAVTMPWIDKVQAVVHAWFGGNETGNTIADVVFGDYNPSGKLSMTFPKRVEDNPAFLNFGSTNGKVWYGEDVYIGYRFYEKTKTDVLFPFGFGLSYTNFEFSNLKIKPVKSEIHVSVTVKNTGKIKGAEVIQVYVSPVESKIPRPIKELKNFDKVELAPGKSVSVTIPISIKEATSYWDGYKNKWSSDKGTYKVLVGNSSDNILVEGEFETDKSFNWLGL</sequence>
<name>G3BB80_CANTC</name>
<evidence type="ECO:0000313" key="8">
    <source>
        <dbReference type="Proteomes" id="UP000000707"/>
    </source>
</evidence>
<dbReference type="InterPro" id="IPR013783">
    <property type="entry name" value="Ig-like_fold"/>
</dbReference>
<dbReference type="PANTHER" id="PTHR42715:SF27">
    <property type="entry name" value="BETA-GLUCOSIDASE-RELATED"/>
    <property type="match status" value="1"/>
</dbReference>
<protein>
    <recommendedName>
        <fullName evidence="3">beta-glucosidase</fullName>
        <ecNumber evidence="3">3.2.1.21</ecNumber>
    </recommendedName>
</protein>
<dbReference type="InterPro" id="IPR002772">
    <property type="entry name" value="Glyco_hydro_3_C"/>
</dbReference>
<dbReference type="InterPro" id="IPR036962">
    <property type="entry name" value="Glyco_hydro_3_N_sf"/>
</dbReference>
<dbReference type="SMART" id="SM01217">
    <property type="entry name" value="Fn3_like"/>
    <property type="match status" value="1"/>
</dbReference>
<comment type="similarity">
    <text evidence="2">Belongs to the glycosyl hydrolase 3 family.</text>
</comment>
<dbReference type="KEGG" id="cten:18250393"/>
<evidence type="ECO:0000256" key="2">
    <source>
        <dbReference type="ARBA" id="ARBA00005336"/>
    </source>
</evidence>
<dbReference type="Pfam" id="PF14310">
    <property type="entry name" value="Fn3-like"/>
    <property type="match status" value="1"/>
</dbReference>
<dbReference type="SUPFAM" id="SSF51445">
    <property type="entry name" value="(Trans)glycosidases"/>
    <property type="match status" value="1"/>
</dbReference>
<dbReference type="SUPFAM" id="SSF52279">
    <property type="entry name" value="Beta-D-glucan exohydrolase, C-terminal domain"/>
    <property type="match status" value="1"/>
</dbReference>
<dbReference type="InterPro" id="IPR050288">
    <property type="entry name" value="Cellulose_deg_GH3"/>
</dbReference>
<organism evidence="8">
    <name type="scientific">Candida tenuis (strain ATCC 10573 / BCRC 21748 / CBS 615 / JCM 9827 / NBRC 10315 / NRRL Y-1498 / VKM Y-70)</name>
    <name type="common">Yeast</name>
    <name type="synonym">Yamadazyma tenuis</name>
    <dbReference type="NCBI Taxonomy" id="590646"/>
    <lineage>
        <taxon>Eukaryota</taxon>
        <taxon>Fungi</taxon>
        <taxon>Dikarya</taxon>
        <taxon>Ascomycota</taxon>
        <taxon>Saccharomycotina</taxon>
        <taxon>Pichiomycetes</taxon>
        <taxon>Debaryomycetaceae</taxon>
        <taxon>Yamadazyma</taxon>
    </lineage>
</organism>
<dbReference type="GO" id="GO:0008422">
    <property type="term" value="F:beta-glucosidase activity"/>
    <property type="evidence" value="ECO:0007669"/>
    <property type="project" value="UniProtKB-EC"/>
</dbReference>
<reference evidence="7 8" key="1">
    <citation type="journal article" date="2011" name="Proc. Natl. Acad. Sci. U.S.A.">
        <title>Comparative genomics of xylose-fermenting fungi for enhanced biofuel production.</title>
        <authorList>
            <person name="Wohlbach D.J."/>
            <person name="Kuo A."/>
            <person name="Sato T.K."/>
            <person name="Potts K.M."/>
            <person name="Salamov A.A."/>
            <person name="LaButti K.M."/>
            <person name="Sun H."/>
            <person name="Clum A."/>
            <person name="Pangilinan J.L."/>
            <person name="Lindquist E.A."/>
            <person name="Lucas S."/>
            <person name="Lapidus A."/>
            <person name="Jin M."/>
            <person name="Gunawan C."/>
            <person name="Balan V."/>
            <person name="Dale B.E."/>
            <person name="Jeffries T.W."/>
            <person name="Zinkel R."/>
            <person name="Barry K.W."/>
            <person name="Grigoriev I.V."/>
            <person name="Gasch A.P."/>
        </authorList>
    </citation>
    <scope>NUCLEOTIDE SEQUENCE [LARGE SCALE GENOMIC DNA]</scope>
    <source>
        <strain evidence="8">ATCC 10573 / BCRC 21748 / CBS 615 / JCM 9827 / NBRC 10315 / NRRL Y-1498 / VKM Y-70</strain>
    </source>
</reference>
<dbReference type="InterPro" id="IPR011658">
    <property type="entry name" value="PA14_dom"/>
</dbReference>
<dbReference type="SMART" id="SM00758">
    <property type="entry name" value="PA14"/>
    <property type="match status" value="1"/>
</dbReference>
<dbReference type="Gene3D" id="2.60.40.10">
    <property type="entry name" value="Immunoglobulins"/>
    <property type="match status" value="1"/>
</dbReference>
<dbReference type="Pfam" id="PF00933">
    <property type="entry name" value="Glyco_hydro_3"/>
    <property type="match status" value="1"/>
</dbReference>
<keyword evidence="8" id="KW-1185">Reference proteome</keyword>
<dbReference type="EC" id="3.2.1.21" evidence="3"/>
<dbReference type="Proteomes" id="UP000000707">
    <property type="component" value="Unassembled WGS sequence"/>
</dbReference>
<dbReference type="AlphaFoldDB" id="G3BB80"/>
<dbReference type="HOGENOM" id="CLU_004542_4_0_1"/>
<dbReference type="FunFam" id="2.60.40.10:FF:000495">
    <property type="entry name" value="Periplasmic beta-glucosidase"/>
    <property type="match status" value="1"/>
</dbReference>
<evidence type="ECO:0000313" key="7">
    <source>
        <dbReference type="EMBL" id="EGV61510.1"/>
    </source>
</evidence>
<dbReference type="Pfam" id="PF07691">
    <property type="entry name" value="PA14"/>
    <property type="match status" value="1"/>
</dbReference>
<dbReference type="InterPro" id="IPR017853">
    <property type="entry name" value="GH"/>
</dbReference>
<evidence type="ECO:0000259" key="6">
    <source>
        <dbReference type="PROSITE" id="PS51820"/>
    </source>
</evidence>
<dbReference type="InterPro" id="IPR026891">
    <property type="entry name" value="Fn3-like"/>
</dbReference>
<evidence type="ECO:0000256" key="5">
    <source>
        <dbReference type="ARBA" id="ARBA00023295"/>
    </source>
</evidence>
<comment type="catalytic activity">
    <reaction evidence="1">
        <text>Hydrolysis of terminal, non-reducing beta-D-glucosyl residues with release of beta-D-glucose.</text>
        <dbReference type="EC" id="3.2.1.21"/>
    </reaction>
</comment>
<evidence type="ECO:0000256" key="4">
    <source>
        <dbReference type="ARBA" id="ARBA00022801"/>
    </source>
</evidence>
<dbReference type="OrthoDB" id="47059at2759"/>
<dbReference type="Gene3D" id="3.20.20.300">
    <property type="entry name" value="Glycoside hydrolase, family 3, N-terminal domain"/>
    <property type="match status" value="1"/>
</dbReference>
<gene>
    <name evidence="7" type="ORF">CANTEDRAFT_94401</name>
</gene>
<dbReference type="PRINTS" id="PR00133">
    <property type="entry name" value="GLHYDRLASE3"/>
</dbReference>
<dbReference type="InterPro" id="IPR001764">
    <property type="entry name" value="Glyco_hydro_3_N"/>
</dbReference>
<dbReference type="InterPro" id="IPR037524">
    <property type="entry name" value="PA14/GLEYA"/>
</dbReference>
<dbReference type="eggNOG" id="ENOG502QR4D">
    <property type="taxonomic scope" value="Eukaryota"/>
</dbReference>
<dbReference type="Pfam" id="PF01915">
    <property type="entry name" value="Glyco_hydro_3_C"/>
    <property type="match status" value="1"/>
</dbReference>
<dbReference type="GO" id="GO:0009251">
    <property type="term" value="P:glucan catabolic process"/>
    <property type="evidence" value="ECO:0007669"/>
    <property type="project" value="TreeGrafter"/>
</dbReference>
<keyword evidence="5" id="KW-0326">Glycosidase</keyword>
<dbReference type="Gene3D" id="3.40.50.1700">
    <property type="entry name" value="Glycoside hydrolase family 3 C-terminal domain"/>
    <property type="match status" value="1"/>
</dbReference>
<dbReference type="GeneID" id="18250393"/>
<dbReference type="Gene3D" id="2.60.120.260">
    <property type="entry name" value="Galactose-binding domain-like"/>
    <property type="match status" value="1"/>
</dbReference>
<keyword evidence="4" id="KW-0378">Hydrolase</keyword>
<accession>G3BB80</accession>
<dbReference type="EMBL" id="GL996527">
    <property type="protein sequence ID" value="EGV61510.1"/>
    <property type="molecule type" value="Genomic_DNA"/>
</dbReference>
<feature type="domain" description="PA14" evidence="6">
    <location>
        <begin position="404"/>
        <end position="564"/>
    </location>
</feature>
<evidence type="ECO:0000256" key="1">
    <source>
        <dbReference type="ARBA" id="ARBA00000448"/>
    </source>
</evidence>
<dbReference type="PANTHER" id="PTHR42715">
    <property type="entry name" value="BETA-GLUCOSIDASE"/>
    <property type="match status" value="1"/>
</dbReference>
<proteinExistence type="inferred from homology"/>
<dbReference type="STRING" id="590646.G3BB80"/>
<dbReference type="PROSITE" id="PS51820">
    <property type="entry name" value="PA14"/>
    <property type="match status" value="1"/>
</dbReference>